<evidence type="ECO:0000313" key="11">
    <source>
        <dbReference type="Proteomes" id="UP000786185"/>
    </source>
</evidence>
<feature type="domain" description="ASCH" evidence="3">
    <location>
        <begin position="7"/>
        <end position="105"/>
    </location>
</feature>
<proteinExistence type="inferred from homology"/>
<keyword evidence="10" id="KW-1185">Reference proteome</keyword>
<name>A0A1Q1IWQ4_VIBAN</name>
<evidence type="ECO:0000259" key="3">
    <source>
        <dbReference type="SMART" id="SM01022"/>
    </source>
</evidence>
<keyword evidence="1 2" id="KW-0378">Hydrolase</keyword>
<dbReference type="GO" id="GO:0016813">
    <property type="term" value="F:hydrolase activity, acting on carbon-nitrogen (but not peptide) bonds, in linear amidines"/>
    <property type="evidence" value="ECO:0007669"/>
    <property type="project" value="UniProtKB-UniRule"/>
</dbReference>
<dbReference type="Proteomes" id="UP000722957">
    <property type="component" value="Unassembled WGS sequence"/>
</dbReference>
<dbReference type="KEGG" id="vau:VANGNB10_cI1560c"/>
<dbReference type="NCBIfam" id="NF003443">
    <property type="entry name" value="PRK04980.1"/>
    <property type="match status" value="1"/>
</dbReference>
<dbReference type="EMBL" id="CP034672">
    <property type="protein sequence ID" value="AZS23830.1"/>
    <property type="molecule type" value="Genomic_DNA"/>
</dbReference>
<organism evidence="7 11">
    <name type="scientific">Vibrio anguillarum</name>
    <name type="common">Listonella anguillarum</name>
    <dbReference type="NCBI Taxonomy" id="55601"/>
    <lineage>
        <taxon>Bacteria</taxon>
        <taxon>Pseudomonadati</taxon>
        <taxon>Pseudomonadota</taxon>
        <taxon>Gammaproteobacteria</taxon>
        <taxon>Vibrionales</taxon>
        <taxon>Vibrionaceae</taxon>
        <taxon>Vibrio</taxon>
    </lineage>
</organism>
<dbReference type="Gene3D" id="2.30.130.30">
    <property type="entry name" value="Hypothetical protein"/>
    <property type="match status" value="1"/>
</dbReference>
<dbReference type="Pfam" id="PF04266">
    <property type="entry name" value="ASCH"/>
    <property type="match status" value="1"/>
</dbReference>
<evidence type="ECO:0000313" key="7">
    <source>
        <dbReference type="EMBL" id="MBF4433164.1"/>
    </source>
</evidence>
<dbReference type="GeneID" id="83860031"/>
<gene>
    <name evidence="4" type="ORF">DYL72_01350</name>
    <name evidence="5" type="ORF">EAY07_13225</name>
    <name evidence="6" type="ORF">EAY46_01775</name>
    <name evidence="7" type="ORF">ERJ77_01375</name>
</gene>
<dbReference type="EMBL" id="RDOM01000033">
    <property type="protein sequence ID" value="MBF4272980.1"/>
    <property type="molecule type" value="Genomic_DNA"/>
</dbReference>
<dbReference type="EMBL" id="SCLC01000001">
    <property type="protein sequence ID" value="MBF4433164.1"/>
    <property type="molecule type" value="Genomic_DNA"/>
</dbReference>
<accession>A0A1E5FI62</accession>
<comment type="catalytic activity">
    <reaction evidence="2">
        <text>N(4)-acetylcytidine + H2O = cytidine + acetate + H(+)</text>
        <dbReference type="Rhea" id="RHEA:62932"/>
        <dbReference type="ChEBI" id="CHEBI:15377"/>
        <dbReference type="ChEBI" id="CHEBI:15378"/>
        <dbReference type="ChEBI" id="CHEBI:17562"/>
        <dbReference type="ChEBI" id="CHEBI:30089"/>
        <dbReference type="ChEBI" id="CHEBI:70989"/>
        <dbReference type="EC" id="3.5.1.135"/>
    </reaction>
</comment>
<evidence type="ECO:0000313" key="9">
    <source>
        <dbReference type="Proteomes" id="UP000722957"/>
    </source>
</evidence>
<evidence type="ECO:0000313" key="10">
    <source>
        <dbReference type="Proteomes" id="UP000726136"/>
    </source>
</evidence>
<dbReference type="InterPro" id="IPR015947">
    <property type="entry name" value="PUA-like_sf"/>
</dbReference>
<dbReference type="PANTHER" id="PTHR38088">
    <property type="entry name" value="UCP029143 FAMILY PROTEIN"/>
    <property type="match status" value="1"/>
</dbReference>
<feature type="active site" description="Proton acceptor" evidence="2">
    <location>
        <position position="22"/>
    </location>
</feature>
<accession>A0A1Q1IWQ4</accession>
<evidence type="ECO:0000256" key="2">
    <source>
        <dbReference type="HAMAP-Rule" id="MF_00684"/>
    </source>
</evidence>
<dbReference type="Proteomes" id="UP000256923">
    <property type="component" value="Chromosome 1"/>
</dbReference>
<evidence type="ECO:0000313" key="8">
    <source>
        <dbReference type="Proteomes" id="UP000256923"/>
    </source>
</evidence>
<dbReference type="EMBL" id="RDPI01000002">
    <property type="protein sequence ID" value="MBF4371815.1"/>
    <property type="molecule type" value="Genomic_DNA"/>
</dbReference>
<dbReference type="Proteomes" id="UP000726136">
    <property type="component" value="Unassembled WGS sequence"/>
</dbReference>
<dbReference type="SMART" id="SM01022">
    <property type="entry name" value="ASCH"/>
    <property type="match status" value="1"/>
</dbReference>
<dbReference type="CDD" id="cd06552">
    <property type="entry name" value="ASCH_yqfb_like"/>
    <property type="match status" value="1"/>
</dbReference>
<dbReference type="EC" id="3.5.1.135" evidence="2"/>
<comment type="function">
    <text evidence="2">Catalyzes the hydrolysis of N(4)-acetylcytidine (ac4C).</text>
</comment>
<dbReference type="InterPro" id="IPR007374">
    <property type="entry name" value="ASCH_domain"/>
</dbReference>
<feature type="active site" description="Nucleophile" evidence="2">
    <location>
        <position position="25"/>
    </location>
</feature>
<dbReference type="RefSeq" id="WP_010319023.1">
    <property type="nucleotide sequence ID" value="NZ_AJYT02000226.1"/>
</dbReference>
<evidence type="ECO:0000313" key="6">
    <source>
        <dbReference type="EMBL" id="MBF4371815.1"/>
    </source>
</evidence>
<evidence type="ECO:0000256" key="1">
    <source>
        <dbReference type="ARBA" id="ARBA00022801"/>
    </source>
</evidence>
<reference evidence="4 8" key="1">
    <citation type="submission" date="2018-12" db="EMBL/GenBank/DDBJ databases">
        <title>Characterization and Draft Genome of Vibrio anguillarum J360 Marine Pathogen Isolated from an Outbreak in Lumpfish (Cyclopterus lumpus).</title>
        <authorList>
            <person name="Vasquez J.I."/>
            <person name="Cao T."/>
            <person name="Chakraborty S."/>
            <person name="Gnanagobal H."/>
            <person name="Wescot J."/>
            <person name="Boyce D."/>
            <person name="Santander J."/>
        </authorList>
    </citation>
    <scope>NUCLEOTIDE SEQUENCE [LARGE SCALE GENOMIC DNA]</scope>
    <source>
        <strain evidence="4 8">J360</strain>
    </source>
</reference>
<dbReference type="PANTHER" id="PTHR38088:SF2">
    <property type="entry name" value="UCP029143 FAMILY PROTEIN"/>
    <property type="match status" value="1"/>
</dbReference>
<dbReference type="Proteomes" id="UP000786185">
    <property type="component" value="Unassembled WGS sequence"/>
</dbReference>
<protein>
    <recommendedName>
        <fullName evidence="2">N(4)-acetylcytidine amidohydrolase</fullName>
        <shortName evidence="2">ac4C amidohydrolase</shortName>
        <ecNumber evidence="2">3.5.1.135</ecNumber>
    </recommendedName>
</protein>
<evidence type="ECO:0000313" key="4">
    <source>
        <dbReference type="EMBL" id="AZS23830.1"/>
    </source>
</evidence>
<dbReference type="HAMAP" id="MF_00684">
    <property type="entry name" value="ac4C_amidohydr"/>
    <property type="match status" value="1"/>
</dbReference>
<dbReference type="SUPFAM" id="SSF88697">
    <property type="entry name" value="PUA domain-like"/>
    <property type="match status" value="1"/>
</dbReference>
<comment type="catalytic activity">
    <reaction evidence="2">
        <text>N(4)-acetylcytosine + H2O = cytosine + acetate + H(+)</text>
        <dbReference type="Rhea" id="RHEA:62940"/>
        <dbReference type="ChEBI" id="CHEBI:15377"/>
        <dbReference type="ChEBI" id="CHEBI:15378"/>
        <dbReference type="ChEBI" id="CHEBI:16040"/>
        <dbReference type="ChEBI" id="CHEBI:30089"/>
        <dbReference type="ChEBI" id="CHEBI:146134"/>
        <dbReference type="EC" id="3.5.1.135"/>
    </reaction>
</comment>
<dbReference type="AlphaFoldDB" id="A0A1Q1IWQ4"/>
<reference evidence="9 10" key="2">
    <citation type="journal article" date="2021" name="PeerJ">
        <title>Analysis of 44 Vibrio anguillarum genomes reveals high genetic diversity.</title>
        <authorList>
            <person name="Hansen M.J."/>
            <person name="Dalsgaard I."/>
        </authorList>
    </citation>
    <scope>NUCLEOTIDE SEQUENCE</scope>
    <source>
        <strain evidence="6 10">040915-1/1B</strain>
        <strain evidence="5 9">17-16730-2A</strain>
        <strain evidence="7">850617-1/1</strain>
    </source>
</reference>
<dbReference type="PIRSF" id="PIRSF029143">
    <property type="entry name" value="UCP029143"/>
    <property type="match status" value="1"/>
</dbReference>
<dbReference type="GO" id="GO:0005829">
    <property type="term" value="C:cytosol"/>
    <property type="evidence" value="ECO:0007669"/>
    <property type="project" value="TreeGrafter"/>
</dbReference>
<sequence length="114" mass="13342">MTAPTEMTFFARFEADILAKKKVITIRDESEKHYQVGSIVEVSTLEEGRKFCRLLINKVEPILFSELSHYHAEQENMSLTTLKEVIQDIYPNIEQLYVIHYQLVEEKALEKDHA</sequence>
<comment type="catalytic activity">
    <reaction evidence="2">
        <text>N(4)-acetyl-2'-deoxycytidine + H2O = 2'-deoxycytidine + acetate + H(+)</text>
        <dbReference type="Rhea" id="RHEA:62936"/>
        <dbReference type="ChEBI" id="CHEBI:15377"/>
        <dbReference type="ChEBI" id="CHEBI:15378"/>
        <dbReference type="ChEBI" id="CHEBI:15698"/>
        <dbReference type="ChEBI" id="CHEBI:30089"/>
        <dbReference type="ChEBI" id="CHEBI:146133"/>
        <dbReference type="EC" id="3.5.1.135"/>
    </reaction>
</comment>
<feature type="active site" description="Proton donor" evidence="2">
    <location>
        <position position="75"/>
    </location>
</feature>
<comment type="similarity">
    <text evidence="2">Belongs to the N(4)-acetylcytidine amidohydrolase family.</text>
</comment>
<dbReference type="InterPro" id="IPR008314">
    <property type="entry name" value="AC4CH"/>
</dbReference>
<evidence type="ECO:0000313" key="5">
    <source>
        <dbReference type="EMBL" id="MBF4272980.1"/>
    </source>
</evidence>